<reference evidence="1" key="1">
    <citation type="submission" date="2021-01" db="EMBL/GenBank/DDBJ databases">
        <authorList>
            <person name="Sun Q."/>
        </authorList>
    </citation>
    <scope>NUCLEOTIDE SEQUENCE</scope>
    <source>
        <strain evidence="1">YIM B02566</strain>
    </source>
</reference>
<protein>
    <submittedName>
        <fullName evidence="1">HdeD family acid-resistance protein</fullName>
    </submittedName>
</protein>
<accession>A0ACC5R1F3</accession>
<keyword evidence="2" id="KW-1185">Reference proteome</keyword>
<evidence type="ECO:0000313" key="2">
    <source>
        <dbReference type="Proteomes" id="UP000616151"/>
    </source>
</evidence>
<gene>
    <name evidence="1" type="ORF">JHL16_08725</name>
</gene>
<comment type="caution">
    <text evidence="1">The sequence shown here is derived from an EMBL/GenBank/DDBJ whole genome shotgun (WGS) entry which is preliminary data.</text>
</comment>
<dbReference type="Proteomes" id="UP000616151">
    <property type="component" value="Unassembled WGS sequence"/>
</dbReference>
<dbReference type="EMBL" id="JAENHL010000006">
    <property type="protein sequence ID" value="MBK1866432.1"/>
    <property type="molecule type" value="Genomic_DNA"/>
</dbReference>
<proteinExistence type="predicted"/>
<sequence>MAKQDDSTLTIPVMGLHALARNWWLLLLRGIAAILFGLLAFAWPGITLISLVILYGFYALFDGLFAILAAIKGGNAESRWWLILIGILGVAAGLLTFFWTGITALVLTMFIGAWALIHGIFEIIGAIKIRKEIDNEWWLILSGALSVLFGLAILIMPGAGALALIWVIGAYAIVFGGMLVGFAFRLKKHSHADKS</sequence>
<name>A0ACC5R1F3_9HYPH</name>
<evidence type="ECO:0000313" key="1">
    <source>
        <dbReference type="EMBL" id="MBK1866432.1"/>
    </source>
</evidence>
<organism evidence="1 2">
    <name type="scientific">Taklimakanibacter albus</name>
    <dbReference type="NCBI Taxonomy" id="2800327"/>
    <lineage>
        <taxon>Bacteria</taxon>
        <taxon>Pseudomonadati</taxon>
        <taxon>Pseudomonadota</taxon>
        <taxon>Alphaproteobacteria</taxon>
        <taxon>Hyphomicrobiales</taxon>
        <taxon>Aestuariivirgaceae</taxon>
        <taxon>Taklimakanibacter</taxon>
    </lineage>
</organism>